<dbReference type="PANTHER" id="PTHR43179:SF12">
    <property type="entry name" value="GALACTOFURANOSYLTRANSFERASE GLFT2"/>
    <property type="match status" value="1"/>
</dbReference>
<accession>A0A0F9EWV2</accession>
<evidence type="ECO:0000259" key="4">
    <source>
        <dbReference type="Pfam" id="PF00535"/>
    </source>
</evidence>
<feature type="non-terminal residue" evidence="5">
    <location>
        <position position="1"/>
    </location>
</feature>
<comment type="similarity">
    <text evidence="1">Belongs to the glycosyltransferase 2 family.</text>
</comment>
<evidence type="ECO:0000256" key="2">
    <source>
        <dbReference type="ARBA" id="ARBA00022676"/>
    </source>
</evidence>
<dbReference type="EMBL" id="LAZR01035147">
    <property type="protein sequence ID" value="KKL28298.1"/>
    <property type="molecule type" value="Genomic_DNA"/>
</dbReference>
<keyword evidence="3" id="KW-0808">Transferase</keyword>
<dbReference type="Pfam" id="PF00535">
    <property type="entry name" value="Glycos_transf_2"/>
    <property type="match status" value="1"/>
</dbReference>
<proteinExistence type="inferred from homology"/>
<dbReference type="InterPro" id="IPR001173">
    <property type="entry name" value="Glyco_trans_2-like"/>
</dbReference>
<dbReference type="GO" id="GO:0016757">
    <property type="term" value="F:glycosyltransferase activity"/>
    <property type="evidence" value="ECO:0007669"/>
    <property type="project" value="UniProtKB-KW"/>
</dbReference>
<protein>
    <recommendedName>
        <fullName evidence="4">Glycosyltransferase 2-like domain-containing protein</fullName>
    </recommendedName>
</protein>
<sequence length="544" mass="60548">VLKKGVKSVDIVVPVYGGLQVVIPCLNSIINRTNWPYKIIVVDDCSPDTATREWIKAWGEANPQHEVIFNKKNRGFAPTVNRGINFGDGHYICVMNSDVIVTENWLFKMVMALEADERNQIVNPATNNTAVINVPLQEGYDYQDMNRAFELLSTHEYPEIMPTGFCFMMRRSLVDTIGGFDEAYISYGEETDFWMRALTKVVNGALPSWRAVLADDTYLFHERGSSFSVMGTEEHMGYRVTGRDRFHSIWPQFKDWEKSFDIKKSLGVLRQQIATDIIKKTNPKYNIVFVVYSTEPCGGMKVIADTVNYLNEVGVEAKVAHILRTSESGTKALPSLRSGPVLFAGVSDFIQTFEERVFSEGIVVAATGELMAAVVALTGGNSRLTSLHLSQSDDAGIAPTTEMKKEIGIANKLADFTITNSKWVGKKMGKHVKVSGTFSPGYDNTLFYPRGRDQGDDRPTVLVSLGNLMYPFKGHNRGIEMACALDVMCRQNNKEIRILANGVDTVKNSPFIIGLGILNQTRFANVLGTQVDVYCDPAHNHSYG</sequence>
<reference evidence="5" key="1">
    <citation type="journal article" date="2015" name="Nature">
        <title>Complex archaea that bridge the gap between prokaryotes and eukaryotes.</title>
        <authorList>
            <person name="Spang A."/>
            <person name="Saw J.H."/>
            <person name="Jorgensen S.L."/>
            <person name="Zaremba-Niedzwiedzka K."/>
            <person name="Martijn J."/>
            <person name="Lind A.E."/>
            <person name="van Eijk R."/>
            <person name="Schleper C."/>
            <person name="Guy L."/>
            <person name="Ettema T.J."/>
        </authorList>
    </citation>
    <scope>NUCLEOTIDE SEQUENCE</scope>
</reference>
<evidence type="ECO:0000256" key="1">
    <source>
        <dbReference type="ARBA" id="ARBA00006739"/>
    </source>
</evidence>
<feature type="non-terminal residue" evidence="5">
    <location>
        <position position="544"/>
    </location>
</feature>
<name>A0A0F9EWV2_9ZZZZ</name>
<evidence type="ECO:0000256" key="3">
    <source>
        <dbReference type="ARBA" id="ARBA00022679"/>
    </source>
</evidence>
<evidence type="ECO:0000313" key="5">
    <source>
        <dbReference type="EMBL" id="KKL28298.1"/>
    </source>
</evidence>
<comment type="caution">
    <text evidence="5">The sequence shown here is derived from an EMBL/GenBank/DDBJ whole genome shotgun (WGS) entry which is preliminary data.</text>
</comment>
<dbReference type="Gene3D" id="3.90.550.10">
    <property type="entry name" value="Spore Coat Polysaccharide Biosynthesis Protein SpsA, Chain A"/>
    <property type="match status" value="1"/>
</dbReference>
<organism evidence="5">
    <name type="scientific">marine sediment metagenome</name>
    <dbReference type="NCBI Taxonomy" id="412755"/>
    <lineage>
        <taxon>unclassified sequences</taxon>
        <taxon>metagenomes</taxon>
        <taxon>ecological metagenomes</taxon>
    </lineage>
</organism>
<dbReference type="AlphaFoldDB" id="A0A0F9EWV2"/>
<feature type="domain" description="Glycosyltransferase 2-like" evidence="4">
    <location>
        <begin position="11"/>
        <end position="177"/>
    </location>
</feature>
<dbReference type="InterPro" id="IPR029044">
    <property type="entry name" value="Nucleotide-diphossugar_trans"/>
</dbReference>
<dbReference type="SUPFAM" id="SSF53448">
    <property type="entry name" value="Nucleotide-diphospho-sugar transferases"/>
    <property type="match status" value="1"/>
</dbReference>
<keyword evidence="2" id="KW-0328">Glycosyltransferase</keyword>
<dbReference type="PANTHER" id="PTHR43179">
    <property type="entry name" value="RHAMNOSYLTRANSFERASE WBBL"/>
    <property type="match status" value="1"/>
</dbReference>
<gene>
    <name evidence="5" type="ORF">LCGC14_2376540</name>
</gene>